<protein>
    <recommendedName>
        <fullName evidence="5">Methyltransferase-like protein 2</fullName>
    </recommendedName>
</protein>
<evidence type="ECO:0008006" key="5">
    <source>
        <dbReference type="Google" id="ProtNLM"/>
    </source>
</evidence>
<gene>
    <name evidence="3" type="ORF">KY290_023770</name>
</gene>
<dbReference type="Pfam" id="PF05063">
    <property type="entry name" value="MT-A70"/>
    <property type="match status" value="1"/>
</dbReference>
<name>A0ABQ7V834_SOLTU</name>
<evidence type="ECO:0000313" key="4">
    <source>
        <dbReference type="Proteomes" id="UP000826656"/>
    </source>
</evidence>
<sequence>MEENQLMESGVSELNSNAFFIDPVRILNHSYTRFRVSPSTYYSRFFDSLNSAQSPKASEDSRKGKRKRKKKIQSLNEREQIADRRHQEVKPFLLKAHEALLEATDLLKVLRNLRNDVCSVGECKELSQESSELSFMELGGVWQAPLCEIVLNYQQDDKTLQNGGFPLAQSIEQKVTPAFNNLVANEGSYDIEAELFNHKYIIPKRSCFYMSDMQQIDSLIPAGSDCGFNLIVIDPPWENGSARQKVRYPTLPNRYFLSLPVKQLCHTSGALVALWVTNREKLRDFVENDLFPKWGVTYAASFYWLKVKANGMLTGELDLFHHRPYECLLLGYCDGKDTHSGNSTRLNPIPDNRVFISVPGDYSRKPPIGELLLDYVPGSMPARCVELFAREMIAGWTSWGNEPLHFQDSRYFAESIDFKEVPGGLQYHLTFWRDLGQSLNLIVDVIVNDFEPTTGKVRTLVSLTATLNHL</sequence>
<reference evidence="3 4" key="1">
    <citation type="journal article" date="2021" name="bioRxiv">
        <title>Chromosome-scale and haplotype-resolved genome assembly of a tetraploid potato cultivar.</title>
        <authorList>
            <person name="Sun H."/>
            <person name="Jiao W.-B."/>
            <person name="Krause K."/>
            <person name="Campoy J.A."/>
            <person name="Goel M."/>
            <person name="Folz-Donahue K."/>
            <person name="Kukat C."/>
            <person name="Huettel B."/>
            <person name="Schneeberger K."/>
        </authorList>
    </citation>
    <scope>NUCLEOTIDE SEQUENCE [LARGE SCALE GENOMIC DNA]</scope>
    <source>
        <strain evidence="3">SolTubOtavaFocal</strain>
        <tissue evidence="3">Leaves</tissue>
    </source>
</reference>
<dbReference type="Proteomes" id="UP000826656">
    <property type="component" value="Unassembled WGS sequence"/>
</dbReference>
<organism evidence="3 4">
    <name type="scientific">Solanum tuberosum</name>
    <name type="common">Potato</name>
    <dbReference type="NCBI Taxonomy" id="4113"/>
    <lineage>
        <taxon>Eukaryota</taxon>
        <taxon>Viridiplantae</taxon>
        <taxon>Streptophyta</taxon>
        <taxon>Embryophyta</taxon>
        <taxon>Tracheophyta</taxon>
        <taxon>Spermatophyta</taxon>
        <taxon>Magnoliopsida</taxon>
        <taxon>eudicotyledons</taxon>
        <taxon>Gunneridae</taxon>
        <taxon>Pentapetalae</taxon>
        <taxon>asterids</taxon>
        <taxon>lamiids</taxon>
        <taxon>Solanales</taxon>
        <taxon>Solanaceae</taxon>
        <taxon>Solanoideae</taxon>
        <taxon>Solaneae</taxon>
        <taxon>Solanum</taxon>
    </lineage>
</organism>
<dbReference type="PROSITE" id="PS51143">
    <property type="entry name" value="MT_A70"/>
    <property type="match status" value="1"/>
</dbReference>
<evidence type="ECO:0000256" key="1">
    <source>
        <dbReference type="PROSITE-ProRule" id="PRU00489"/>
    </source>
</evidence>
<evidence type="ECO:0000256" key="2">
    <source>
        <dbReference type="SAM" id="MobiDB-lite"/>
    </source>
</evidence>
<evidence type="ECO:0000313" key="3">
    <source>
        <dbReference type="EMBL" id="KAH0760277.1"/>
    </source>
</evidence>
<comment type="similarity">
    <text evidence="1">Belongs to the MT-A70-like family.</text>
</comment>
<dbReference type="PANTHER" id="PTHR12829:SF4">
    <property type="entry name" value="N(6)-ADENINE-SPECIFIC METHYLTRANSFERASE METTL4"/>
    <property type="match status" value="1"/>
</dbReference>
<dbReference type="InterPro" id="IPR007757">
    <property type="entry name" value="MT-A70-like"/>
</dbReference>
<dbReference type="PANTHER" id="PTHR12829">
    <property type="entry name" value="N6-ADENOSINE-METHYLTRANSFERASE"/>
    <property type="match status" value="1"/>
</dbReference>
<proteinExistence type="inferred from homology"/>
<keyword evidence="4" id="KW-1185">Reference proteome</keyword>
<feature type="region of interest" description="Disordered" evidence="2">
    <location>
        <begin position="52"/>
        <end position="80"/>
    </location>
</feature>
<accession>A0ABQ7V834</accession>
<feature type="compositionally biased region" description="Basic residues" evidence="2">
    <location>
        <begin position="63"/>
        <end position="72"/>
    </location>
</feature>
<comment type="caution">
    <text evidence="3">The sequence shown here is derived from an EMBL/GenBank/DDBJ whole genome shotgun (WGS) entry which is preliminary data.</text>
</comment>
<dbReference type="EMBL" id="JAIVGD010000015">
    <property type="protein sequence ID" value="KAH0760277.1"/>
    <property type="molecule type" value="Genomic_DNA"/>
</dbReference>